<comment type="similarity">
    <text evidence="2">Belongs to the enoyl-CoA hydratase/isomerase family.</text>
</comment>
<dbReference type="Proteomes" id="UP000198717">
    <property type="component" value="Unassembled WGS sequence"/>
</dbReference>
<evidence type="ECO:0000256" key="2">
    <source>
        <dbReference type="ARBA" id="ARBA00005254"/>
    </source>
</evidence>
<sequence>MEHQRTCAATVSTESVRLPGTMSDTLLTKLDSGVLTLTFNRPEKKNAFTHAMYEAATRALKDAEGNVDVRAVLLTGAGNVFTAGNDIGDFMEHPPAGEDSAVFRFLRALVDADKPVLAAVDGPAVGIGTTMLLHCDYVVASERARFHMPFVQLGLCAEGASSLLIPRTAGFALASELLLFGEPFDAATALRAGIINKVVPDASLQQVATERATTLASRPAEAVRVTKRLIREPLRAQIRETLAREGGEFIQRLQSTEAQEAFMSFMSRGRK</sequence>
<evidence type="ECO:0000256" key="1">
    <source>
        <dbReference type="ARBA" id="ARBA00004275"/>
    </source>
</evidence>
<proteinExistence type="inferred from homology"/>
<gene>
    <name evidence="5" type="ORF">SAMN04488504_11586</name>
</gene>
<protein>
    <submittedName>
        <fullName evidence="5">Enoyl-CoA hydratase/carnithine racemase</fullName>
    </submittedName>
</protein>
<dbReference type="Pfam" id="PF00378">
    <property type="entry name" value="ECH_1"/>
    <property type="match status" value="1"/>
</dbReference>
<dbReference type="Gene3D" id="3.90.226.10">
    <property type="entry name" value="2-enoyl-CoA Hydratase, Chain A, domain 1"/>
    <property type="match status" value="1"/>
</dbReference>
<keyword evidence="3" id="KW-0576">Peroxisome</keyword>
<dbReference type="PANTHER" id="PTHR43684:SF1">
    <property type="entry name" value="ENOYL-COA DELTA ISOMERASE 2"/>
    <property type="match status" value="1"/>
</dbReference>
<dbReference type="EMBL" id="FNAJ01000015">
    <property type="protein sequence ID" value="SDE94338.1"/>
    <property type="molecule type" value="Genomic_DNA"/>
</dbReference>
<keyword evidence="4" id="KW-0413">Isomerase</keyword>
<dbReference type="InterPro" id="IPR001753">
    <property type="entry name" value="Enoyl-CoA_hydra/iso"/>
</dbReference>
<dbReference type="PANTHER" id="PTHR43684">
    <property type="match status" value="1"/>
</dbReference>
<keyword evidence="6" id="KW-1185">Reference proteome</keyword>
<accession>A0ABY0N435</accession>
<evidence type="ECO:0000256" key="3">
    <source>
        <dbReference type="ARBA" id="ARBA00023140"/>
    </source>
</evidence>
<dbReference type="Gene3D" id="1.10.12.10">
    <property type="entry name" value="Lyase 2-enoyl-coa Hydratase, Chain A, domain 2"/>
    <property type="match status" value="1"/>
</dbReference>
<dbReference type="InterPro" id="IPR051053">
    <property type="entry name" value="ECH/Chromodomain_protein"/>
</dbReference>
<dbReference type="InterPro" id="IPR014748">
    <property type="entry name" value="Enoyl-CoA_hydra_C"/>
</dbReference>
<reference evidence="5 6" key="1">
    <citation type="submission" date="2016-10" db="EMBL/GenBank/DDBJ databases">
        <authorList>
            <person name="Varghese N."/>
            <person name="Submissions S."/>
        </authorList>
    </citation>
    <scope>NUCLEOTIDE SEQUENCE [LARGE SCALE GENOMIC DNA]</scope>
    <source>
        <strain evidence="5 6">DSM 2260</strain>
    </source>
</reference>
<evidence type="ECO:0000313" key="5">
    <source>
        <dbReference type="EMBL" id="SDE94338.1"/>
    </source>
</evidence>
<evidence type="ECO:0000313" key="6">
    <source>
        <dbReference type="Proteomes" id="UP000198717"/>
    </source>
</evidence>
<organism evidence="5 6">
    <name type="scientific">Myxococcus virescens</name>
    <dbReference type="NCBI Taxonomy" id="83456"/>
    <lineage>
        <taxon>Bacteria</taxon>
        <taxon>Pseudomonadati</taxon>
        <taxon>Myxococcota</taxon>
        <taxon>Myxococcia</taxon>
        <taxon>Myxococcales</taxon>
        <taxon>Cystobacterineae</taxon>
        <taxon>Myxococcaceae</taxon>
        <taxon>Myxococcus</taxon>
    </lineage>
</organism>
<comment type="subcellular location">
    <subcellularLocation>
        <location evidence="1">Peroxisome</location>
    </subcellularLocation>
</comment>
<comment type="caution">
    <text evidence="5">The sequence shown here is derived from an EMBL/GenBank/DDBJ whole genome shotgun (WGS) entry which is preliminary data.</text>
</comment>
<dbReference type="SUPFAM" id="SSF52096">
    <property type="entry name" value="ClpP/crotonase"/>
    <property type="match status" value="1"/>
</dbReference>
<dbReference type="CDD" id="cd06558">
    <property type="entry name" value="crotonase-like"/>
    <property type="match status" value="1"/>
</dbReference>
<evidence type="ECO:0000256" key="4">
    <source>
        <dbReference type="ARBA" id="ARBA00023235"/>
    </source>
</evidence>
<dbReference type="InterPro" id="IPR029045">
    <property type="entry name" value="ClpP/crotonase-like_dom_sf"/>
</dbReference>
<name>A0ABY0N435_9BACT</name>